<dbReference type="GO" id="GO:0042597">
    <property type="term" value="C:periplasmic space"/>
    <property type="evidence" value="ECO:0007669"/>
    <property type="project" value="UniProtKB-SubCell"/>
</dbReference>
<evidence type="ECO:0000256" key="1">
    <source>
        <dbReference type="ARBA" id="ARBA00004418"/>
    </source>
</evidence>
<dbReference type="Proteomes" id="UP000316988">
    <property type="component" value="Unassembled WGS sequence"/>
</dbReference>
<evidence type="ECO:0000256" key="4">
    <source>
        <dbReference type="SAM" id="SignalP"/>
    </source>
</evidence>
<organism evidence="6 7">
    <name type="scientific">Aeromicrobium piscarium</name>
    <dbReference type="NCBI Taxonomy" id="2590901"/>
    <lineage>
        <taxon>Bacteria</taxon>
        <taxon>Bacillati</taxon>
        <taxon>Actinomycetota</taxon>
        <taxon>Actinomycetes</taxon>
        <taxon>Propionibacteriales</taxon>
        <taxon>Nocardioidaceae</taxon>
        <taxon>Aeromicrobium</taxon>
    </lineage>
</organism>
<evidence type="ECO:0000256" key="2">
    <source>
        <dbReference type="ARBA" id="ARBA00010742"/>
    </source>
</evidence>
<accession>A0A554SA21</accession>
<evidence type="ECO:0000259" key="5">
    <source>
        <dbReference type="Pfam" id="PF09084"/>
    </source>
</evidence>
<dbReference type="Pfam" id="PF09084">
    <property type="entry name" value="NMT1"/>
    <property type="match status" value="1"/>
</dbReference>
<keyword evidence="3 4" id="KW-0732">Signal</keyword>
<dbReference type="PANTHER" id="PTHR30024:SF47">
    <property type="entry name" value="TAURINE-BINDING PERIPLASMIC PROTEIN"/>
    <property type="match status" value="1"/>
</dbReference>
<dbReference type="Gene3D" id="3.40.190.10">
    <property type="entry name" value="Periplasmic binding protein-like II"/>
    <property type="match status" value="2"/>
</dbReference>
<comment type="subcellular location">
    <subcellularLocation>
        <location evidence="1">Periplasm</location>
    </subcellularLocation>
</comment>
<evidence type="ECO:0000313" key="7">
    <source>
        <dbReference type="Proteomes" id="UP000316988"/>
    </source>
</evidence>
<evidence type="ECO:0000313" key="6">
    <source>
        <dbReference type="EMBL" id="TSD63198.1"/>
    </source>
</evidence>
<protein>
    <submittedName>
        <fullName evidence="6">ABC transporter substrate-binding protein</fullName>
    </submittedName>
</protein>
<dbReference type="PANTHER" id="PTHR30024">
    <property type="entry name" value="ALIPHATIC SULFONATES-BINDING PROTEIN-RELATED"/>
    <property type="match status" value="1"/>
</dbReference>
<dbReference type="PROSITE" id="PS51257">
    <property type="entry name" value="PROKAR_LIPOPROTEIN"/>
    <property type="match status" value="1"/>
</dbReference>
<comment type="similarity">
    <text evidence="2">Belongs to the bacterial solute-binding protein SsuA/TauA family.</text>
</comment>
<reference evidence="6 7" key="1">
    <citation type="submission" date="2019-07" db="EMBL/GenBank/DDBJ databases">
        <authorList>
            <person name="Zhao L.H."/>
        </authorList>
    </citation>
    <scope>NUCLEOTIDE SEQUENCE [LARGE SCALE GENOMIC DNA]</scope>
    <source>
        <strain evidence="6 7">Co35</strain>
    </source>
</reference>
<dbReference type="InterPro" id="IPR015168">
    <property type="entry name" value="SsuA/THI5"/>
</dbReference>
<dbReference type="EMBL" id="VLNT01000006">
    <property type="protein sequence ID" value="TSD63198.1"/>
    <property type="molecule type" value="Genomic_DNA"/>
</dbReference>
<dbReference type="AlphaFoldDB" id="A0A554SA21"/>
<keyword evidence="7" id="KW-1185">Reference proteome</keyword>
<gene>
    <name evidence="6" type="ORF">FNM00_09810</name>
</gene>
<dbReference type="OrthoDB" id="7808807at2"/>
<proteinExistence type="inferred from homology"/>
<feature type="domain" description="SsuA/THI5-like" evidence="5">
    <location>
        <begin position="51"/>
        <end position="267"/>
    </location>
</feature>
<evidence type="ECO:0000256" key="3">
    <source>
        <dbReference type="ARBA" id="ARBA00022729"/>
    </source>
</evidence>
<dbReference type="RefSeq" id="WP_143913251.1">
    <property type="nucleotide sequence ID" value="NZ_VLNT01000006.1"/>
</dbReference>
<feature type="signal peptide" evidence="4">
    <location>
        <begin position="1"/>
        <end position="22"/>
    </location>
</feature>
<sequence length="345" mass="35874">MNLLSKRLSALAGAVVLASALAGCGSESSAADGELKEFRSVIFPGETYALDYIAQEKGFFTDHGLKVSYLSPQSGSSAVQMLAAGEVDGWSTAPSIIYNANSQGQPVQMAGLIPSYTAYEVVVDAKADWPAAAESPEDGLKALKGKTIGVSGLSAGTDLSLLAALNSVDLGEKDVKRLGVGTTLNGLGQLKAGVIDAYVEFTGSGARVIENSGAGKRYIPLYGESASPEADALSDLALAVNGDTAKAKPDLYDSWIAALEDAREWLQDPSNLDEASKIIAEASYKGEYEAEVKESLGALAETLSSTESGFSTSPERVQLQIDVLKKIGGLKADAEVSPDAVLLKR</sequence>
<comment type="caution">
    <text evidence="6">The sequence shown here is derived from an EMBL/GenBank/DDBJ whole genome shotgun (WGS) entry which is preliminary data.</text>
</comment>
<dbReference type="SUPFAM" id="SSF53850">
    <property type="entry name" value="Periplasmic binding protein-like II"/>
    <property type="match status" value="1"/>
</dbReference>
<name>A0A554SA21_9ACTN</name>
<feature type="chain" id="PRO_5038820892" evidence="4">
    <location>
        <begin position="23"/>
        <end position="345"/>
    </location>
</feature>